<dbReference type="FunFam" id="2.40.30.20:FF:000004">
    <property type="entry name" value="Riboflavin synthase, alpha subunit"/>
    <property type="match status" value="1"/>
</dbReference>
<evidence type="ECO:0000313" key="11">
    <source>
        <dbReference type="EMBL" id="KAJ8614453.1"/>
    </source>
</evidence>
<dbReference type="InterPro" id="IPR023366">
    <property type="entry name" value="ATP_synth_asu-like_sf"/>
</dbReference>
<dbReference type="InterPro" id="IPR017938">
    <property type="entry name" value="Riboflavin_synthase-like_b-brl"/>
</dbReference>
<keyword evidence="8" id="KW-0175">Coiled coil</keyword>
<dbReference type="GO" id="GO:0009231">
    <property type="term" value="P:riboflavin biosynthetic process"/>
    <property type="evidence" value="ECO:0007669"/>
    <property type="project" value="UniProtKB-KW"/>
</dbReference>
<keyword evidence="9" id="KW-0732">Signal</keyword>
<evidence type="ECO:0000259" key="10">
    <source>
        <dbReference type="PROSITE" id="PS51177"/>
    </source>
</evidence>
<feature type="coiled-coil region" evidence="8">
    <location>
        <begin position="231"/>
        <end position="258"/>
    </location>
</feature>
<dbReference type="PROSITE" id="PS51177">
    <property type="entry name" value="LUMAZINE_BIND"/>
    <property type="match status" value="2"/>
</dbReference>
<dbReference type="CDD" id="cd00402">
    <property type="entry name" value="Riboflavin_synthase_like"/>
    <property type="match status" value="1"/>
</dbReference>
<dbReference type="InterPro" id="IPR001783">
    <property type="entry name" value="Lumazine-bd"/>
</dbReference>
<evidence type="ECO:0000256" key="9">
    <source>
        <dbReference type="SAM" id="SignalP"/>
    </source>
</evidence>
<dbReference type="Gene3D" id="2.40.30.20">
    <property type="match status" value="2"/>
</dbReference>
<dbReference type="NCBIfam" id="TIGR00187">
    <property type="entry name" value="ribE"/>
    <property type="match status" value="1"/>
</dbReference>
<dbReference type="GO" id="GO:0004746">
    <property type="term" value="F:riboflavin synthase activity"/>
    <property type="evidence" value="ECO:0007669"/>
    <property type="project" value="UniProtKB-EC"/>
</dbReference>
<comment type="caution">
    <text evidence="11">The sequence shown here is derived from an EMBL/GenBank/DDBJ whole genome shotgun (WGS) entry which is preliminary data.</text>
</comment>
<keyword evidence="7" id="KW-0677">Repeat</keyword>
<feature type="domain" description="Lumazine-binding" evidence="10">
    <location>
        <begin position="139"/>
        <end position="235"/>
    </location>
</feature>
<dbReference type="PANTHER" id="PTHR21098">
    <property type="entry name" value="RIBOFLAVIN SYNTHASE ALPHA CHAIN"/>
    <property type="match status" value="1"/>
</dbReference>
<protein>
    <recommendedName>
        <fullName evidence="4">Riboflavin synthase</fullName>
        <ecNumber evidence="3">2.5.1.9</ecNumber>
    </recommendedName>
</protein>
<dbReference type="Proteomes" id="UP001230188">
    <property type="component" value="Unassembled WGS sequence"/>
</dbReference>
<reference evidence="11" key="1">
    <citation type="submission" date="2023-01" db="EMBL/GenBank/DDBJ databases">
        <title>Metagenome sequencing of chrysophaentin producing Chrysophaeum taylorii.</title>
        <authorList>
            <person name="Davison J."/>
            <person name="Bewley C."/>
        </authorList>
    </citation>
    <scope>NUCLEOTIDE SEQUENCE</scope>
    <source>
        <strain evidence="11">NIES-1699</strain>
    </source>
</reference>
<dbReference type="PANTHER" id="PTHR21098:SF0">
    <property type="entry name" value="RIBOFLAVIN SYNTHASE"/>
    <property type="match status" value="1"/>
</dbReference>
<sequence>MLGCVAFVFQGLAHGFVVRGCVKRRMAPVMVFSGIVEEMGTVVSLSKNPEMAMWDGSVSEGTEIRIRGKIAVEDAYIGCSIAVDGVCLTATELDSEASELKLGLSPETLRRTTLGSLEAGDMVNLERSLSADGRNSGHYVQGHVDGTGTIDDKWQEGDSLWFRIRAPRGLMTFIVPKGYIAVDGTSLTVCDVDDNTFTLMLVEHTQKCIVLPTKAAGAAVNLEVDVIAKYSQKALSAMASLTRRVDDLERRLSEVEVAGTDCTGLD</sequence>
<dbReference type="Pfam" id="PF00677">
    <property type="entry name" value="Lum_binding"/>
    <property type="match status" value="2"/>
</dbReference>
<evidence type="ECO:0000256" key="2">
    <source>
        <dbReference type="ARBA" id="ARBA00004887"/>
    </source>
</evidence>
<keyword evidence="12" id="KW-1185">Reference proteome</keyword>
<evidence type="ECO:0000313" key="12">
    <source>
        <dbReference type="Proteomes" id="UP001230188"/>
    </source>
</evidence>
<name>A0AAD7UQT0_9STRA</name>
<dbReference type="EMBL" id="JAQMWT010000005">
    <property type="protein sequence ID" value="KAJ8614453.1"/>
    <property type="molecule type" value="Genomic_DNA"/>
</dbReference>
<evidence type="ECO:0000256" key="8">
    <source>
        <dbReference type="SAM" id="Coils"/>
    </source>
</evidence>
<proteinExistence type="predicted"/>
<comment type="function">
    <text evidence="1">Catalyzes the dismutation of two molecules of 6,7-dimethyl-8-ribityllumazine, resulting in the formation of riboflavin and 5-amino-6-(D-ribitylamino)uracil.</text>
</comment>
<organism evidence="11 12">
    <name type="scientific">Chrysophaeum taylorii</name>
    <dbReference type="NCBI Taxonomy" id="2483200"/>
    <lineage>
        <taxon>Eukaryota</taxon>
        <taxon>Sar</taxon>
        <taxon>Stramenopiles</taxon>
        <taxon>Ochrophyta</taxon>
        <taxon>Pelagophyceae</taxon>
        <taxon>Pelagomonadales</taxon>
        <taxon>Pelagomonadaceae</taxon>
        <taxon>Chrysophaeum</taxon>
    </lineage>
</organism>
<dbReference type="InterPro" id="IPR026017">
    <property type="entry name" value="Lumazine-bd_dom"/>
</dbReference>
<dbReference type="SUPFAM" id="SSF63380">
    <property type="entry name" value="Riboflavin synthase domain-like"/>
    <property type="match status" value="2"/>
</dbReference>
<dbReference type="NCBIfam" id="NF006767">
    <property type="entry name" value="PRK09289.1"/>
    <property type="match status" value="1"/>
</dbReference>
<evidence type="ECO:0000256" key="7">
    <source>
        <dbReference type="ARBA" id="ARBA00022737"/>
    </source>
</evidence>
<dbReference type="AlphaFoldDB" id="A0AAD7UQT0"/>
<keyword evidence="6" id="KW-0808">Transferase</keyword>
<comment type="pathway">
    <text evidence="2">Cofactor biosynthesis; riboflavin biosynthesis; riboflavin from 2-hydroxy-3-oxobutyl phosphate and 5-amino-6-(D-ribitylamino)uracil: step 2/2.</text>
</comment>
<evidence type="ECO:0000256" key="6">
    <source>
        <dbReference type="ARBA" id="ARBA00022679"/>
    </source>
</evidence>
<evidence type="ECO:0000256" key="1">
    <source>
        <dbReference type="ARBA" id="ARBA00002803"/>
    </source>
</evidence>
<evidence type="ECO:0000256" key="5">
    <source>
        <dbReference type="ARBA" id="ARBA00022619"/>
    </source>
</evidence>
<feature type="domain" description="Lumazine-binding" evidence="10">
    <location>
        <begin position="31"/>
        <end position="138"/>
    </location>
</feature>
<evidence type="ECO:0000256" key="4">
    <source>
        <dbReference type="ARBA" id="ARBA00013950"/>
    </source>
</evidence>
<feature type="signal peptide" evidence="9">
    <location>
        <begin position="1"/>
        <end position="15"/>
    </location>
</feature>
<dbReference type="EC" id="2.5.1.9" evidence="3"/>
<accession>A0AAD7UQT0</accession>
<gene>
    <name evidence="11" type="ORF">CTAYLR_000818</name>
</gene>
<keyword evidence="5" id="KW-0686">Riboflavin biosynthesis</keyword>
<feature type="chain" id="PRO_5041922087" description="Riboflavin synthase" evidence="9">
    <location>
        <begin position="16"/>
        <end position="266"/>
    </location>
</feature>
<evidence type="ECO:0000256" key="3">
    <source>
        <dbReference type="ARBA" id="ARBA00012827"/>
    </source>
</evidence>
<dbReference type="FunFam" id="2.40.30.20:FF:000003">
    <property type="entry name" value="Riboflavin synthase, alpha subunit"/>
    <property type="match status" value="1"/>
</dbReference>